<keyword evidence="4" id="KW-1185">Reference proteome</keyword>
<protein>
    <recommendedName>
        <fullName evidence="2">DSBA-like thioredoxin domain-containing protein</fullName>
    </recommendedName>
</protein>
<accession>A0ABN3W3Y2</accession>
<dbReference type="Gene3D" id="1.25.40.10">
    <property type="entry name" value="Tetratricopeptide repeat domain"/>
    <property type="match status" value="1"/>
</dbReference>
<evidence type="ECO:0000313" key="3">
    <source>
        <dbReference type="EMBL" id="GAA2886312.1"/>
    </source>
</evidence>
<reference evidence="3 4" key="1">
    <citation type="journal article" date="2019" name="Int. J. Syst. Evol. Microbiol.">
        <title>The Global Catalogue of Microorganisms (GCM) 10K type strain sequencing project: providing services to taxonomists for standard genome sequencing and annotation.</title>
        <authorList>
            <consortium name="The Broad Institute Genomics Platform"/>
            <consortium name="The Broad Institute Genome Sequencing Center for Infectious Disease"/>
            <person name="Wu L."/>
            <person name="Ma J."/>
        </authorList>
    </citation>
    <scope>NUCLEOTIDE SEQUENCE [LARGE SCALE GENOMIC DNA]</scope>
    <source>
        <strain evidence="3 4">JCM 6242</strain>
    </source>
</reference>
<feature type="domain" description="DSBA-like thioredoxin" evidence="2">
    <location>
        <begin position="205"/>
        <end position="311"/>
    </location>
</feature>
<name>A0ABN3W3Y2_9ACTN</name>
<organism evidence="3 4">
    <name type="scientific">Streptosporangium fragile</name>
    <dbReference type="NCBI Taxonomy" id="46186"/>
    <lineage>
        <taxon>Bacteria</taxon>
        <taxon>Bacillati</taxon>
        <taxon>Actinomycetota</taxon>
        <taxon>Actinomycetes</taxon>
        <taxon>Streptosporangiales</taxon>
        <taxon>Streptosporangiaceae</taxon>
        <taxon>Streptosporangium</taxon>
    </lineage>
</organism>
<feature type="compositionally biased region" description="Low complexity" evidence="1">
    <location>
        <begin position="139"/>
        <end position="152"/>
    </location>
</feature>
<dbReference type="SUPFAM" id="SSF48452">
    <property type="entry name" value="TPR-like"/>
    <property type="match status" value="1"/>
</dbReference>
<sequence>MEVWADLVCAWAYIGKRRMEKAGFGEDVEIVWRPYVIDPMAPTPSEPLEEALRDPVAEGALRACAPDLTPAENRARVARIATEEGIGAGGTWTLGESVGAGGTRTLGEDPLTRLWDDSGELDARGLAELAARGPAGLVAQGPAEPAAQGPAESTVRGLGRPDARGLAGLDVRESAGSGDRGSAGPEAQGSAGAGGPGWGPAWRANTFDAHRVVALAYERGGAALQDAVVERILRAHFVEAADIGDRVTLAALAAEAGLDGMAEALDRGEGAAEVRSQLLRGKAAGVATSPTFVVGDTAVAGAQPPDVLADLVRNAAPQRELPDEVRLLRQAESLLDARDPLGALRTLEPLLAEHGDDPSVRLLAARAYFGSAQLGRARQALESLLERAPGDHYARFLLGRTLERANRHAEALPHLRLAAAMSPDPAYTEAVRRVENRVS</sequence>
<comment type="caution">
    <text evidence="3">The sequence shown here is derived from an EMBL/GenBank/DDBJ whole genome shotgun (WGS) entry which is preliminary data.</text>
</comment>
<dbReference type="Pfam" id="PF01323">
    <property type="entry name" value="DSBA"/>
    <property type="match status" value="1"/>
</dbReference>
<dbReference type="Proteomes" id="UP001500831">
    <property type="component" value="Unassembled WGS sequence"/>
</dbReference>
<dbReference type="Gene3D" id="3.40.30.10">
    <property type="entry name" value="Glutaredoxin"/>
    <property type="match status" value="2"/>
</dbReference>
<dbReference type="Pfam" id="PF14559">
    <property type="entry name" value="TPR_19"/>
    <property type="match status" value="1"/>
</dbReference>
<proteinExistence type="predicted"/>
<dbReference type="InterPro" id="IPR001853">
    <property type="entry name" value="DSBA-like_thioredoxin_dom"/>
</dbReference>
<dbReference type="SUPFAM" id="SSF52833">
    <property type="entry name" value="Thioredoxin-like"/>
    <property type="match status" value="2"/>
</dbReference>
<evidence type="ECO:0000256" key="1">
    <source>
        <dbReference type="SAM" id="MobiDB-lite"/>
    </source>
</evidence>
<dbReference type="PANTHER" id="PTHR13887">
    <property type="entry name" value="GLUTATHIONE S-TRANSFERASE KAPPA"/>
    <property type="match status" value="1"/>
</dbReference>
<evidence type="ECO:0000259" key="2">
    <source>
        <dbReference type="Pfam" id="PF01323"/>
    </source>
</evidence>
<feature type="region of interest" description="Disordered" evidence="1">
    <location>
        <begin position="138"/>
        <end position="198"/>
    </location>
</feature>
<dbReference type="InterPro" id="IPR011990">
    <property type="entry name" value="TPR-like_helical_dom_sf"/>
</dbReference>
<dbReference type="PANTHER" id="PTHR13887:SF41">
    <property type="entry name" value="THIOREDOXIN SUPERFAMILY PROTEIN"/>
    <property type="match status" value="1"/>
</dbReference>
<dbReference type="EMBL" id="BAAAVI010000039">
    <property type="protein sequence ID" value="GAA2886312.1"/>
    <property type="molecule type" value="Genomic_DNA"/>
</dbReference>
<evidence type="ECO:0000313" key="4">
    <source>
        <dbReference type="Proteomes" id="UP001500831"/>
    </source>
</evidence>
<gene>
    <name evidence="3" type="ORF">GCM10010517_50040</name>
</gene>
<dbReference type="InterPro" id="IPR036249">
    <property type="entry name" value="Thioredoxin-like_sf"/>
</dbReference>